<evidence type="ECO:0000313" key="3">
    <source>
        <dbReference type="Proteomes" id="UP000647172"/>
    </source>
</evidence>
<gene>
    <name evidence="2" type="ORF">Ani05nite_75110</name>
</gene>
<dbReference type="AlphaFoldDB" id="A0A919MR89"/>
<comment type="caution">
    <text evidence="2">The sequence shown here is derived from an EMBL/GenBank/DDBJ whole genome shotgun (WGS) entry which is preliminary data.</text>
</comment>
<dbReference type="EMBL" id="BOMQ01000092">
    <property type="protein sequence ID" value="GIE53977.1"/>
    <property type="molecule type" value="Genomic_DNA"/>
</dbReference>
<dbReference type="RefSeq" id="WP_203776450.1">
    <property type="nucleotide sequence ID" value="NZ_BAAAYJ010000090.1"/>
</dbReference>
<keyword evidence="3" id="KW-1185">Reference proteome</keyword>
<feature type="compositionally biased region" description="Low complexity" evidence="1">
    <location>
        <begin position="46"/>
        <end position="57"/>
    </location>
</feature>
<dbReference type="Proteomes" id="UP000647172">
    <property type="component" value="Unassembled WGS sequence"/>
</dbReference>
<reference evidence="2" key="1">
    <citation type="submission" date="2021-01" db="EMBL/GenBank/DDBJ databases">
        <title>Whole genome shotgun sequence of Actinoplanes nipponensis NBRC 14063.</title>
        <authorList>
            <person name="Komaki H."/>
            <person name="Tamura T."/>
        </authorList>
    </citation>
    <scope>NUCLEOTIDE SEQUENCE</scope>
    <source>
        <strain evidence="2">NBRC 14063</strain>
    </source>
</reference>
<sequence length="131" mass="13720">MSRLPSPTAWPGLVRWLTVVLALTGLGLLQPGHCDDSPEAVTTRPAAVQHAGSAAVAAHHHHDHHSRSGHPVVTDTCRLLTTTVAATHTVASWWTAPSTRAVGVAAAPRRPLPPGRIVPRVALDALGVSRT</sequence>
<evidence type="ECO:0000313" key="2">
    <source>
        <dbReference type="EMBL" id="GIE53977.1"/>
    </source>
</evidence>
<proteinExistence type="predicted"/>
<accession>A0A919MR89</accession>
<protein>
    <submittedName>
        <fullName evidence="2">Uncharacterized protein</fullName>
    </submittedName>
</protein>
<organism evidence="2 3">
    <name type="scientific">Actinoplanes nipponensis</name>
    <dbReference type="NCBI Taxonomy" id="135950"/>
    <lineage>
        <taxon>Bacteria</taxon>
        <taxon>Bacillati</taxon>
        <taxon>Actinomycetota</taxon>
        <taxon>Actinomycetes</taxon>
        <taxon>Micromonosporales</taxon>
        <taxon>Micromonosporaceae</taxon>
        <taxon>Actinoplanes</taxon>
    </lineage>
</organism>
<feature type="region of interest" description="Disordered" evidence="1">
    <location>
        <begin position="37"/>
        <end position="71"/>
    </location>
</feature>
<evidence type="ECO:0000256" key="1">
    <source>
        <dbReference type="SAM" id="MobiDB-lite"/>
    </source>
</evidence>
<feature type="compositionally biased region" description="Basic residues" evidence="1">
    <location>
        <begin position="58"/>
        <end position="68"/>
    </location>
</feature>
<name>A0A919MR89_9ACTN</name>